<name>A0A7X2TRZ7_9SPIO</name>
<dbReference type="RefSeq" id="WP_154425462.1">
    <property type="nucleotide sequence ID" value="NZ_VUNN01000012.1"/>
</dbReference>
<dbReference type="InterPro" id="IPR036388">
    <property type="entry name" value="WH-like_DNA-bd_sf"/>
</dbReference>
<dbReference type="AlphaFoldDB" id="A0A7X2TRZ7"/>
<proteinExistence type="predicted"/>
<evidence type="ECO:0000313" key="2">
    <source>
        <dbReference type="Proteomes" id="UP000460549"/>
    </source>
</evidence>
<gene>
    <name evidence="1" type="ORF">FYJ80_06785</name>
</gene>
<dbReference type="PANTHER" id="PTHR30595:SF6">
    <property type="entry name" value="SCHLAFEN ALBA-2 DOMAIN-CONTAINING PROTEIN"/>
    <property type="match status" value="1"/>
</dbReference>
<dbReference type="InterPro" id="IPR038475">
    <property type="entry name" value="RecG_C_sf"/>
</dbReference>
<organism evidence="1 2">
    <name type="scientific">Bullifex porci</name>
    <dbReference type="NCBI Taxonomy" id="2606638"/>
    <lineage>
        <taxon>Bacteria</taxon>
        <taxon>Pseudomonadati</taxon>
        <taxon>Spirochaetota</taxon>
        <taxon>Spirochaetia</taxon>
        <taxon>Spirochaetales</taxon>
        <taxon>Spirochaetaceae</taxon>
        <taxon>Bullifex</taxon>
    </lineage>
</organism>
<dbReference type="Proteomes" id="UP000460549">
    <property type="component" value="Unassembled WGS sequence"/>
</dbReference>
<keyword evidence="2" id="KW-1185">Reference proteome</keyword>
<reference evidence="1 2" key="1">
    <citation type="submission" date="2019-08" db="EMBL/GenBank/DDBJ databases">
        <title>In-depth cultivation of the pig gut microbiome towards novel bacterial diversity and tailored functional studies.</title>
        <authorList>
            <person name="Wylensek D."/>
            <person name="Hitch T.C.A."/>
            <person name="Clavel T."/>
        </authorList>
    </citation>
    <scope>NUCLEOTIDE SEQUENCE [LARGE SCALE GENOMIC DNA]</scope>
    <source>
        <strain evidence="1 2">NM-380-WT-3C1</strain>
    </source>
</reference>
<accession>A0A7X2TRZ7</accession>
<dbReference type="Gene3D" id="3.30.565.60">
    <property type="match status" value="1"/>
</dbReference>
<dbReference type="SUPFAM" id="SSF46785">
    <property type="entry name" value="Winged helix' DNA-binding domain"/>
    <property type="match status" value="1"/>
</dbReference>
<comment type="caution">
    <text evidence="1">The sequence shown here is derived from an EMBL/GenBank/DDBJ whole genome shotgun (WGS) entry which is preliminary data.</text>
</comment>
<protein>
    <submittedName>
        <fullName evidence="1">TrmB family transcriptional regulator</fullName>
    </submittedName>
</protein>
<dbReference type="Gene3D" id="1.10.10.10">
    <property type="entry name" value="Winged helix-like DNA-binding domain superfamily/Winged helix DNA-binding domain"/>
    <property type="match status" value="1"/>
</dbReference>
<dbReference type="EMBL" id="VUNN01000012">
    <property type="protein sequence ID" value="MSU06488.1"/>
    <property type="molecule type" value="Genomic_DNA"/>
</dbReference>
<dbReference type="Pfam" id="PF13749">
    <property type="entry name" value="HATPase_c_4"/>
    <property type="match status" value="1"/>
</dbReference>
<dbReference type="PANTHER" id="PTHR30595">
    <property type="entry name" value="GLPR-RELATED TRANSCRIPTIONAL REPRESSOR"/>
    <property type="match status" value="1"/>
</dbReference>
<sequence length="162" mass="18275">MFYNRIEILSHGGLPRGMTKKQFFEGISKPRNATLMRIFLSMNLVEHTGHGVPTIVNKYGEEAFEIEDNYIKCTIPFDREVIEYRIKSGGIPQDGGINGGIKPSDKKVLSHILTSPDDTAAQIAEKCDIGKRTVERSVAFLQEQGTIERIGNKRNVRWIVIK</sequence>
<evidence type="ECO:0000313" key="1">
    <source>
        <dbReference type="EMBL" id="MSU06488.1"/>
    </source>
</evidence>
<dbReference type="InterPro" id="IPR036390">
    <property type="entry name" value="WH_DNA-bd_sf"/>
</dbReference>